<feature type="transmembrane region" description="Helical" evidence="9">
    <location>
        <begin position="729"/>
        <end position="751"/>
    </location>
</feature>
<evidence type="ECO:0000256" key="1">
    <source>
        <dbReference type="ARBA" id="ARBA00004141"/>
    </source>
</evidence>
<feature type="transmembrane region" description="Helical" evidence="9">
    <location>
        <begin position="757"/>
        <end position="776"/>
    </location>
</feature>
<keyword evidence="7 9" id="KW-0472">Membrane</keyword>
<dbReference type="InterPro" id="IPR004761">
    <property type="entry name" value="Spore_GerAB"/>
</dbReference>
<reference evidence="10 11" key="1">
    <citation type="submission" date="2022-08" db="EMBL/GenBank/DDBJ databases">
        <title>Proteogenomics of the novel Dehalobacterium formicoaceticum strain EZ94 highlights a key role of methyltransferases during anaerobic dichloromethane degradation.</title>
        <authorList>
            <person name="Wasmund K."/>
        </authorList>
    </citation>
    <scope>NUCLEOTIDE SEQUENCE [LARGE SCALE GENOMIC DNA]</scope>
    <source>
        <strain evidence="10 11">EZ94</strain>
    </source>
</reference>
<feature type="transmembrane region" description="Helical" evidence="9">
    <location>
        <begin position="564"/>
        <end position="586"/>
    </location>
</feature>
<dbReference type="PANTHER" id="PTHR34975:SF2">
    <property type="entry name" value="SPORE GERMINATION PROTEIN A2"/>
    <property type="match status" value="1"/>
</dbReference>
<keyword evidence="5 9" id="KW-0812">Transmembrane</keyword>
<evidence type="ECO:0000256" key="4">
    <source>
        <dbReference type="ARBA" id="ARBA00022544"/>
    </source>
</evidence>
<sequence length="783" mass="88163">MAFHFFKKNKDEKDQEQKQRSKRRISVEPESKAASELLSPIDPLPEEFAKATLVDVLPRDLEQITRGSKRKFTEELTYNLALLKEQLPESNLVFEQYQVGSVSKKNVVIAYLQGVANEEILREIRRRIGAIKLPAVLESSQIERNIENSNISPFPQAETTERPNVAESALIQGRFAILTEGSPTVLLAPATFFELMDVPEDAYARWPIATSFFRIARYIMFIFAAVLPGFYIALTSFNPEFIPTKLALLIAANRESTPFPIYFETFFMMGIAEAVRMMMERIPSVFGSTIALFAGIVLVIAGMDTGIIGGPVVIIVTLTIISSFGIPNNDLRMSLRIIQFFTMIATTFLGLFGFAVAFFYIAIHMVSLKSFGIPYMAPLAPMEGSAWGHTILRENTRIMPRDETYQPQHDQQQGRVQPKTRDPKAIDPKALAIVLISAILEFELFTFTKRIVQIAEQDAWISILLAIPIVSLFTYLLVKLISRFPQESFFEFSKKIWGKVLGVTIIIAYLGFWMIFVGMSFQNFGSVNQMIFLPETPMIVPLGLLAVGAISLSLYGFAPIVRFFQLIFPFMILPLLVAAALSLRSIDLQNFFPILGSGWLPVLQGTLLFIGVFQGIELILFIGPFFKDKKALMKPALISVNFLLVLILLQTIMAIGIFGVENIKESIFPGVDILSGITLPGFPVERFELFLTLPWLMAMFTTIVIYLYLITEGLLHLLKKQRYRKALTIFVTVSLLAIIYLIPGTSLAIQLRNLFHYPSYLFLYIIPVLTLLVAVIRRKGSLK</sequence>
<evidence type="ECO:0000256" key="9">
    <source>
        <dbReference type="SAM" id="Phobius"/>
    </source>
</evidence>
<gene>
    <name evidence="10" type="ORF">NVS47_13295</name>
</gene>
<dbReference type="PANTHER" id="PTHR34975">
    <property type="entry name" value="SPORE GERMINATION PROTEIN A2"/>
    <property type="match status" value="1"/>
</dbReference>
<organism evidence="10 11">
    <name type="scientific">Dehalobacterium formicoaceticum</name>
    <dbReference type="NCBI Taxonomy" id="51515"/>
    <lineage>
        <taxon>Bacteria</taxon>
        <taxon>Bacillati</taxon>
        <taxon>Bacillota</taxon>
        <taxon>Clostridia</taxon>
        <taxon>Eubacteriales</taxon>
        <taxon>Peptococcaceae</taxon>
        <taxon>Dehalobacterium</taxon>
    </lineage>
</organism>
<feature type="region of interest" description="Disordered" evidence="8">
    <location>
        <begin position="1"/>
        <end position="37"/>
    </location>
</feature>
<feature type="transmembrane region" description="Helical" evidence="9">
    <location>
        <begin position="606"/>
        <end position="626"/>
    </location>
</feature>
<evidence type="ECO:0000256" key="2">
    <source>
        <dbReference type="ARBA" id="ARBA00007998"/>
    </source>
</evidence>
<dbReference type="Proteomes" id="UP001524944">
    <property type="component" value="Unassembled WGS sequence"/>
</dbReference>
<dbReference type="Pfam" id="PF03845">
    <property type="entry name" value="Spore_permease"/>
    <property type="match status" value="1"/>
</dbReference>
<keyword evidence="11" id="KW-1185">Reference proteome</keyword>
<keyword evidence="4" id="KW-0309">Germination</keyword>
<accession>A0ABT1Y7E6</accession>
<feature type="transmembrane region" description="Helical" evidence="9">
    <location>
        <begin position="307"/>
        <end position="326"/>
    </location>
</feature>
<feature type="transmembrane region" description="Helical" evidence="9">
    <location>
        <begin position="282"/>
        <end position="301"/>
    </location>
</feature>
<name>A0ABT1Y7E6_9FIRM</name>
<dbReference type="NCBIfam" id="TIGR00912">
    <property type="entry name" value="2A0309"/>
    <property type="match status" value="1"/>
</dbReference>
<feature type="transmembrane region" description="Helical" evidence="9">
    <location>
        <begin position="459"/>
        <end position="478"/>
    </location>
</feature>
<dbReference type="EMBL" id="JANPWE010000007">
    <property type="protein sequence ID" value="MCR6546473.1"/>
    <property type="molecule type" value="Genomic_DNA"/>
</dbReference>
<dbReference type="Pfam" id="PF03323">
    <property type="entry name" value="GerA"/>
    <property type="match status" value="1"/>
</dbReference>
<protein>
    <submittedName>
        <fullName evidence="10">Endospore germination permease</fullName>
    </submittedName>
</protein>
<feature type="transmembrane region" description="Helical" evidence="9">
    <location>
        <begin position="689"/>
        <end position="709"/>
    </location>
</feature>
<feature type="transmembrane region" description="Helical" evidence="9">
    <location>
        <begin position="257"/>
        <end position="275"/>
    </location>
</feature>
<feature type="transmembrane region" description="Helical" evidence="9">
    <location>
        <begin position="539"/>
        <end position="557"/>
    </location>
</feature>
<proteinExistence type="inferred from homology"/>
<evidence type="ECO:0000256" key="7">
    <source>
        <dbReference type="ARBA" id="ARBA00023136"/>
    </source>
</evidence>
<feature type="transmembrane region" description="Helical" evidence="9">
    <location>
        <begin position="215"/>
        <end position="237"/>
    </location>
</feature>
<evidence type="ECO:0000256" key="8">
    <source>
        <dbReference type="SAM" id="MobiDB-lite"/>
    </source>
</evidence>
<dbReference type="InterPro" id="IPR004995">
    <property type="entry name" value="Spore_Ger"/>
</dbReference>
<feature type="transmembrane region" description="Helical" evidence="9">
    <location>
        <begin position="338"/>
        <end position="363"/>
    </location>
</feature>
<feature type="compositionally biased region" description="Basic and acidic residues" evidence="8">
    <location>
        <begin position="8"/>
        <end position="33"/>
    </location>
</feature>
<comment type="subcellular location">
    <subcellularLocation>
        <location evidence="1">Membrane</location>
        <topology evidence="1">Multi-pass membrane protein</topology>
    </subcellularLocation>
</comment>
<evidence type="ECO:0000313" key="10">
    <source>
        <dbReference type="EMBL" id="MCR6546473.1"/>
    </source>
</evidence>
<evidence type="ECO:0000256" key="3">
    <source>
        <dbReference type="ARBA" id="ARBA00022448"/>
    </source>
</evidence>
<comment type="similarity">
    <text evidence="2">Belongs to the amino acid-polyamine-organocation (APC) superfamily. Spore germination protein (SGP) (TC 2.A.3.9) family.</text>
</comment>
<feature type="transmembrane region" description="Helical" evidence="9">
    <location>
        <begin position="499"/>
        <end position="519"/>
    </location>
</feature>
<evidence type="ECO:0000313" key="11">
    <source>
        <dbReference type="Proteomes" id="UP001524944"/>
    </source>
</evidence>
<dbReference type="RefSeq" id="WP_257913885.1">
    <property type="nucleotide sequence ID" value="NZ_JANPWE010000007.1"/>
</dbReference>
<keyword evidence="6 9" id="KW-1133">Transmembrane helix</keyword>
<comment type="caution">
    <text evidence="10">The sequence shown here is derived from an EMBL/GenBank/DDBJ whole genome shotgun (WGS) entry which is preliminary data.</text>
</comment>
<keyword evidence="3" id="KW-0813">Transport</keyword>
<feature type="transmembrane region" description="Helical" evidence="9">
    <location>
        <begin position="638"/>
        <end position="660"/>
    </location>
</feature>
<evidence type="ECO:0000256" key="6">
    <source>
        <dbReference type="ARBA" id="ARBA00022989"/>
    </source>
</evidence>
<evidence type="ECO:0000256" key="5">
    <source>
        <dbReference type="ARBA" id="ARBA00022692"/>
    </source>
</evidence>